<dbReference type="Pfam" id="PF13280">
    <property type="entry name" value="WYL"/>
    <property type="match status" value="1"/>
</dbReference>
<accession>A0A4Z0WEL8</accession>
<dbReference type="EMBL" id="SRMF01000001">
    <property type="protein sequence ID" value="TGG95068.1"/>
    <property type="molecule type" value="Genomic_DNA"/>
</dbReference>
<proteinExistence type="predicted"/>
<dbReference type="PANTHER" id="PTHR34580">
    <property type="match status" value="1"/>
</dbReference>
<feature type="domain" description="DNA-binding transcriptional repressor CapW C-terminal dimerisation" evidence="2">
    <location>
        <begin position="198"/>
        <end position="267"/>
    </location>
</feature>
<dbReference type="InterPro" id="IPR016634">
    <property type="entry name" value="CapW-like"/>
</dbReference>
<dbReference type="PIRSF" id="PIRSF015558">
    <property type="entry name" value="Txn_reg_DeoR_prd"/>
    <property type="match status" value="1"/>
</dbReference>
<gene>
    <name evidence="4" type="ORF">E4656_01160</name>
</gene>
<evidence type="ECO:0000313" key="5">
    <source>
        <dbReference type="Proteomes" id="UP000297475"/>
    </source>
</evidence>
<dbReference type="PROSITE" id="PS52050">
    <property type="entry name" value="WYL"/>
    <property type="match status" value="1"/>
</dbReference>
<dbReference type="Pfam" id="PF26107">
    <property type="entry name" value="BrxR_CTD"/>
    <property type="match status" value="1"/>
</dbReference>
<protein>
    <submittedName>
        <fullName evidence="4">WYL domain-containing protein</fullName>
    </submittedName>
</protein>
<dbReference type="AlphaFoldDB" id="A0A4Z0WEL8"/>
<keyword evidence="5" id="KW-1185">Reference proteome</keyword>
<evidence type="ECO:0000259" key="2">
    <source>
        <dbReference type="Pfam" id="PF26107"/>
    </source>
</evidence>
<dbReference type="Proteomes" id="UP000297475">
    <property type="component" value="Unassembled WGS sequence"/>
</dbReference>
<name>A0A4Z0WEL8_9GAMM</name>
<feature type="domain" description="DNA-binding transcriptional repressor CapW winged helix-turn-helix" evidence="3">
    <location>
        <begin position="7"/>
        <end position="84"/>
    </location>
</feature>
<evidence type="ECO:0000313" key="4">
    <source>
        <dbReference type="EMBL" id="TGG95068.1"/>
    </source>
</evidence>
<dbReference type="RefSeq" id="WP_135480427.1">
    <property type="nucleotide sequence ID" value="NZ_SRMF01000001.1"/>
</dbReference>
<dbReference type="PANTHER" id="PTHR34580:SF3">
    <property type="entry name" value="PROTEIN PAFB"/>
    <property type="match status" value="1"/>
</dbReference>
<reference evidence="4 5" key="1">
    <citation type="submission" date="2019-04" db="EMBL/GenBank/DDBJ databases">
        <title>Natronospirillum operosus gen. nov., sp. nov., a haloalkaliphilic satellite isolated from decaying biomass of laboratory culture of cyanobacterium Geitlerinema sp. and proposal of Natronospirillaceae fam. nov. and Saccharospirillaceae fam. nov.</title>
        <authorList>
            <person name="Kevbrin V."/>
            <person name="Boltyanskaya Y."/>
            <person name="Koziaeva V."/>
            <person name="Grouzdev D.S."/>
            <person name="Park M."/>
            <person name="Cho J."/>
        </authorList>
    </citation>
    <scope>NUCLEOTIDE SEQUENCE [LARGE SCALE GENOMIC DNA]</scope>
    <source>
        <strain evidence="4 5">G-116</strain>
    </source>
</reference>
<dbReference type="InterPro" id="IPR026881">
    <property type="entry name" value="WYL_dom"/>
</dbReference>
<dbReference type="OrthoDB" id="6400324at2"/>
<organism evidence="4 5">
    <name type="scientific">Natronospirillum operosum</name>
    <dbReference type="NCBI Taxonomy" id="2759953"/>
    <lineage>
        <taxon>Bacteria</taxon>
        <taxon>Pseudomonadati</taxon>
        <taxon>Pseudomonadota</taxon>
        <taxon>Gammaproteobacteria</taxon>
        <taxon>Oceanospirillales</taxon>
        <taxon>Natronospirillaceae</taxon>
        <taxon>Natronospirillum</taxon>
    </lineage>
</organism>
<dbReference type="InterPro" id="IPR051534">
    <property type="entry name" value="CBASS_pafABC_assoc_protein"/>
</dbReference>
<evidence type="ECO:0000259" key="1">
    <source>
        <dbReference type="Pfam" id="PF13280"/>
    </source>
</evidence>
<evidence type="ECO:0000259" key="3">
    <source>
        <dbReference type="Pfam" id="PF26109"/>
    </source>
</evidence>
<comment type="caution">
    <text evidence="4">The sequence shown here is derived from an EMBL/GenBank/DDBJ whole genome shotgun (WGS) entry which is preliminary data.</text>
</comment>
<dbReference type="InterPro" id="IPR059020">
    <property type="entry name" value="CapW_CTD"/>
</dbReference>
<dbReference type="InterPro" id="IPR059019">
    <property type="entry name" value="WHD_CapW"/>
</dbReference>
<sequence length="272" mass="31722">MQKQDPQFWFIELLAWWEGRINTRPLMRYFGQSRQSASAHIQRYRESHPDALNYHPRHKAYEPTDTFKPHYLSGDVSEYLNWVTGIAPAPPDNQINHESIQHPPRQISPQVIRPLVSAVRENRRLDVEYLSVTSADTDGRVIAPHTLVNTGLRWHVRAFCERSKAYRDFVLSRFRGQPELMDRSDHTAEQDTAWNTRVQLAIEPDPRLSQAKRQVIENDYRMQNGTLIITTRAALAQYTLQDMQVSTKTLDGNPEAQQLVLANYDEVKEWLF</sequence>
<feature type="domain" description="WYL" evidence="1">
    <location>
        <begin position="111"/>
        <end position="175"/>
    </location>
</feature>
<dbReference type="Pfam" id="PF26109">
    <property type="entry name" value="WHD_BrxR"/>
    <property type="match status" value="1"/>
</dbReference>